<evidence type="ECO:0000313" key="7">
    <source>
        <dbReference type="Proteomes" id="UP001589619"/>
    </source>
</evidence>
<dbReference type="RefSeq" id="WP_344913414.1">
    <property type="nucleotide sequence ID" value="NZ_BAAAYO010000012.1"/>
</dbReference>
<evidence type="ECO:0000256" key="4">
    <source>
        <dbReference type="SAM" id="Phobius"/>
    </source>
</evidence>
<feature type="domain" description="HTH araC/xylS-type" evidence="5">
    <location>
        <begin position="677"/>
        <end position="776"/>
    </location>
</feature>
<feature type="transmembrane region" description="Helical" evidence="4">
    <location>
        <begin position="307"/>
        <end position="329"/>
    </location>
</feature>
<protein>
    <submittedName>
        <fullName evidence="6">AraC family transcriptional regulator</fullName>
    </submittedName>
</protein>
<evidence type="ECO:0000259" key="5">
    <source>
        <dbReference type="PROSITE" id="PS01124"/>
    </source>
</evidence>
<organism evidence="6 7">
    <name type="scientific">Paenibacillus hodogayensis</name>
    <dbReference type="NCBI Taxonomy" id="279208"/>
    <lineage>
        <taxon>Bacteria</taxon>
        <taxon>Bacillati</taxon>
        <taxon>Bacillota</taxon>
        <taxon>Bacilli</taxon>
        <taxon>Bacillales</taxon>
        <taxon>Paenibacillaceae</taxon>
        <taxon>Paenibacillus</taxon>
    </lineage>
</organism>
<keyword evidence="4" id="KW-0812">Transmembrane</keyword>
<dbReference type="SUPFAM" id="SSF46689">
    <property type="entry name" value="Homeodomain-like"/>
    <property type="match status" value="1"/>
</dbReference>
<dbReference type="InterPro" id="IPR018060">
    <property type="entry name" value="HTH_AraC"/>
</dbReference>
<keyword evidence="4" id="KW-0472">Membrane</keyword>
<evidence type="ECO:0000313" key="6">
    <source>
        <dbReference type="EMBL" id="MFB9756029.1"/>
    </source>
</evidence>
<proteinExistence type="predicted"/>
<accession>A0ABV5W631</accession>
<evidence type="ECO:0000256" key="3">
    <source>
        <dbReference type="ARBA" id="ARBA00023163"/>
    </source>
</evidence>
<dbReference type="SMART" id="SM00342">
    <property type="entry name" value="HTH_ARAC"/>
    <property type="match status" value="1"/>
</dbReference>
<keyword evidence="3" id="KW-0804">Transcription</keyword>
<dbReference type="Proteomes" id="UP001589619">
    <property type="component" value="Unassembled WGS sequence"/>
</dbReference>
<evidence type="ECO:0000256" key="1">
    <source>
        <dbReference type="ARBA" id="ARBA00023015"/>
    </source>
</evidence>
<keyword evidence="4" id="KW-1133">Transmembrane helix</keyword>
<name>A0ABV5W631_9BACL</name>
<dbReference type="PANTHER" id="PTHR43280">
    <property type="entry name" value="ARAC-FAMILY TRANSCRIPTIONAL REGULATOR"/>
    <property type="match status" value="1"/>
</dbReference>
<keyword evidence="7" id="KW-1185">Reference proteome</keyword>
<dbReference type="PROSITE" id="PS01124">
    <property type="entry name" value="HTH_ARAC_FAMILY_2"/>
    <property type="match status" value="1"/>
</dbReference>
<keyword evidence="1" id="KW-0805">Transcription regulation</keyword>
<dbReference type="EMBL" id="JBHMAG010000020">
    <property type="protein sequence ID" value="MFB9756029.1"/>
    <property type="molecule type" value="Genomic_DNA"/>
</dbReference>
<dbReference type="InterPro" id="IPR009057">
    <property type="entry name" value="Homeodomain-like_sf"/>
</dbReference>
<reference evidence="6 7" key="1">
    <citation type="submission" date="2024-09" db="EMBL/GenBank/DDBJ databases">
        <authorList>
            <person name="Sun Q."/>
            <person name="Mori K."/>
        </authorList>
    </citation>
    <scope>NUCLEOTIDE SEQUENCE [LARGE SCALE GENOMIC DNA]</scope>
    <source>
        <strain evidence="6 7">JCM 12520</strain>
    </source>
</reference>
<evidence type="ECO:0000256" key="2">
    <source>
        <dbReference type="ARBA" id="ARBA00023125"/>
    </source>
</evidence>
<comment type="caution">
    <text evidence="6">The sequence shown here is derived from an EMBL/GenBank/DDBJ whole genome shotgun (WGS) entry which is preliminary data.</text>
</comment>
<dbReference type="PANTHER" id="PTHR43280:SF2">
    <property type="entry name" value="HTH-TYPE TRANSCRIPTIONAL REGULATOR EXSA"/>
    <property type="match status" value="1"/>
</dbReference>
<keyword evidence="2" id="KW-0238">DNA-binding</keyword>
<gene>
    <name evidence="6" type="ORF">ACFFNY_31015</name>
</gene>
<dbReference type="Pfam" id="PF12833">
    <property type="entry name" value="HTH_18"/>
    <property type="match status" value="1"/>
</dbReference>
<dbReference type="Gene3D" id="1.10.10.60">
    <property type="entry name" value="Homeodomain-like"/>
    <property type="match status" value="2"/>
</dbReference>
<sequence length="785" mass="89314">MRHRLQNYYVNMIVKLTLFTTLVVLLLSLLLYASFRNYNIKTINQLNENLMVQFIHNAEQIHAYLRSYSVSLTNNTDVKNLMFGEDLSVYETLGSMRAVDLLLEANPYLESIYVYNGRSDTYYVVGANSVIRKGGEFDAELDAVLKGDAPIPRLTPIPRRLPGIEAEAGKDTQVFTYIVPDFFRDGQTLKSALILNAKVDSFLHNVAAKSESGSGMMDMKSLWFLGREGEVLAHTNKALFLQNVAGREDVKRMMESGERSGYFTDRQEGKTSVVTYVRSELLDWMLVGATPYEAVAGLAERVRGLSLIIGILMLTVGLVAAIALTRNLYAPVRRLRNKFSPYAPAGQTSAPHANEFEMISEAFSLAHHKLRDLEQFKNSKRQVLKQKTLEDYVRTGLPLGRREQEWLDESGIRLSPRRPAVVAVLRIDRYSAFCETYNESDRALLRYALTNMLSEIIRPGGECEAVDMGADQTVVILNVEPDSQHGPGWEARLAESLEQARRSFERYCGVSFSVFVSEPMALLREVPQAYRDALELSQERIKAGHGCMLFRSEVGAAQPTFFNINHQLLEQLLEAIKEAKQDKMEDTYRRLTELLQASDYNNIMFTLSYLSAAIFNQLHVMEGNRTISFGLSFSEFDKRLKAMETFEEIDAEFLDLFRTIVQRIQGSQQDRTNLIVAQALRYIEEHYADAALSPQQIADLFKLTPAYLNKLCRERTSRSLSDSITEVRVEKAKQLLGRTSLTIDQVIDRVGWENKKYFFRIFKKQVGATPTEYRLKLSVDQIDRS</sequence>
<feature type="transmembrane region" description="Helical" evidence="4">
    <location>
        <begin position="12"/>
        <end position="35"/>
    </location>
</feature>